<feature type="region of interest" description="Disordered" evidence="1">
    <location>
        <begin position="582"/>
        <end position="665"/>
    </location>
</feature>
<sequence length="665" mass="73719">MGRSRGGDAPHEHIFINDNRTNARRISDKTWEDLRPIIIEQYGEKTLDDVIEYMAINHAFTPTRRQYVHRLGKIWHITKYNTKSGLGPAKAKRPSPKSPSPTGADKSVPNTKPPRTTGGRTHEYLAVQAREPWLQKPDSSPLPSFAGRDGYSRGALHPSGPPTPEPLPPSPILVDSELEPEPYSPHLGSAEDREKQRILAETLLALGDPHYAFTIWVALYDVEPRKEYIINALRSVQSAAQARKGQVMLDAHLNQLRSEGNDFWLNNEDSWNRFLFDMFAARTYDWGVYIGMGFHQIEYAILKRVISDQEGRESLRALSSREPAFDVPALQFLSFALERYNEPAGKDEEFMDVAEVLRQFLEQQPAFHKLEENTDPLLAINSLPECLDWCISVLESCGQAPAPIYKPENKTAKFYELLHTLWYALHSDLSSPKPEWTHKTDSQFAISPTELLSTIAGMIIVFSELGTTPLESAKSLRSLRGRDLIGRFQDRIYASTIELMNRVEQETTPSPSPSPVPAYGTSSAPAILQPAGAADAIGETATVELLNRLRKSIYEALQIADDHGLPELKEETSEIVCHLIAEHSPSGPGKWNQSASAGEELRRRRSTRKSKGKGSFGGSGSASILSGSSGTGVSDEDEAGGAEVGVDRMDLDSEGDGEAPLPRFD</sequence>
<evidence type="ECO:0000256" key="1">
    <source>
        <dbReference type="SAM" id="MobiDB-lite"/>
    </source>
</evidence>
<evidence type="ECO:0000313" key="3">
    <source>
        <dbReference type="EMBL" id="KAK4460943.1"/>
    </source>
</evidence>
<dbReference type="EMBL" id="MU865001">
    <property type="protein sequence ID" value="KAK4460943.1"/>
    <property type="molecule type" value="Genomic_DNA"/>
</dbReference>
<comment type="caution">
    <text evidence="3">The sequence shown here is derived from an EMBL/GenBank/DDBJ whole genome shotgun (WGS) entry which is preliminary data.</text>
</comment>
<proteinExistence type="predicted"/>
<evidence type="ECO:0000313" key="4">
    <source>
        <dbReference type="Proteomes" id="UP001321749"/>
    </source>
</evidence>
<gene>
    <name evidence="3" type="ORF">QBC42DRAFT_347601</name>
</gene>
<reference evidence="3" key="2">
    <citation type="submission" date="2023-06" db="EMBL/GenBank/DDBJ databases">
        <authorList>
            <consortium name="Lawrence Berkeley National Laboratory"/>
            <person name="Mondo S.J."/>
            <person name="Hensen N."/>
            <person name="Bonometti L."/>
            <person name="Westerberg I."/>
            <person name="Brannstrom I.O."/>
            <person name="Guillou S."/>
            <person name="Cros-Aarteil S."/>
            <person name="Calhoun S."/>
            <person name="Haridas S."/>
            <person name="Kuo A."/>
            <person name="Pangilinan J."/>
            <person name="Riley R."/>
            <person name="Labutti K."/>
            <person name="Andreopoulos B."/>
            <person name="Lipzen A."/>
            <person name="Chen C."/>
            <person name="Yanf M."/>
            <person name="Daum C."/>
            <person name="Ng V."/>
            <person name="Clum A."/>
            <person name="Steindorff A."/>
            <person name="Ohm R."/>
            <person name="Martin F."/>
            <person name="Silar P."/>
            <person name="Natvig D."/>
            <person name="Lalanne C."/>
            <person name="Gautier V."/>
            <person name="Ament-Velasquez S.L."/>
            <person name="Kruys A."/>
            <person name="Hutchinson M.I."/>
            <person name="Powell A.J."/>
            <person name="Barry K."/>
            <person name="Miller A.N."/>
            <person name="Grigoriev I.V."/>
            <person name="Debuchy R."/>
            <person name="Gladieux P."/>
            <person name="Thoren M.H."/>
            <person name="Johannesson H."/>
        </authorList>
    </citation>
    <scope>NUCLEOTIDE SEQUENCE</scope>
    <source>
        <strain evidence="3">PSN324</strain>
    </source>
</reference>
<feature type="region of interest" description="Disordered" evidence="1">
    <location>
        <begin position="83"/>
        <end position="192"/>
    </location>
</feature>
<feature type="domain" description="Clr5" evidence="2">
    <location>
        <begin position="27"/>
        <end position="79"/>
    </location>
</feature>
<dbReference type="Pfam" id="PF14420">
    <property type="entry name" value="Clr5"/>
    <property type="match status" value="1"/>
</dbReference>
<evidence type="ECO:0000259" key="2">
    <source>
        <dbReference type="Pfam" id="PF14420"/>
    </source>
</evidence>
<reference evidence="3" key="1">
    <citation type="journal article" date="2023" name="Mol. Phylogenet. Evol.">
        <title>Genome-scale phylogeny and comparative genomics of the fungal order Sordariales.</title>
        <authorList>
            <person name="Hensen N."/>
            <person name="Bonometti L."/>
            <person name="Westerberg I."/>
            <person name="Brannstrom I.O."/>
            <person name="Guillou S."/>
            <person name="Cros-Aarteil S."/>
            <person name="Calhoun S."/>
            <person name="Haridas S."/>
            <person name="Kuo A."/>
            <person name="Mondo S."/>
            <person name="Pangilinan J."/>
            <person name="Riley R."/>
            <person name="LaButti K."/>
            <person name="Andreopoulos B."/>
            <person name="Lipzen A."/>
            <person name="Chen C."/>
            <person name="Yan M."/>
            <person name="Daum C."/>
            <person name="Ng V."/>
            <person name="Clum A."/>
            <person name="Steindorff A."/>
            <person name="Ohm R.A."/>
            <person name="Martin F."/>
            <person name="Silar P."/>
            <person name="Natvig D.O."/>
            <person name="Lalanne C."/>
            <person name="Gautier V."/>
            <person name="Ament-Velasquez S.L."/>
            <person name="Kruys A."/>
            <person name="Hutchinson M.I."/>
            <person name="Powell A.J."/>
            <person name="Barry K."/>
            <person name="Miller A.N."/>
            <person name="Grigoriev I.V."/>
            <person name="Debuchy R."/>
            <person name="Gladieux P."/>
            <person name="Hiltunen Thoren M."/>
            <person name="Johannesson H."/>
        </authorList>
    </citation>
    <scope>NUCLEOTIDE SEQUENCE</scope>
    <source>
        <strain evidence="3">PSN324</strain>
    </source>
</reference>
<dbReference type="InterPro" id="IPR025676">
    <property type="entry name" value="Clr5_dom"/>
</dbReference>
<feature type="compositionally biased region" description="Pro residues" evidence="1">
    <location>
        <begin position="159"/>
        <end position="171"/>
    </location>
</feature>
<protein>
    <recommendedName>
        <fullName evidence="2">Clr5 domain-containing protein</fullName>
    </recommendedName>
</protein>
<dbReference type="Proteomes" id="UP001321749">
    <property type="component" value="Unassembled WGS sequence"/>
</dbReference>
<accession>A0AAV9HKT9</accession>
<name>A0AAV9HKT9_9PEZI</name>
<organism evidence="3 4">
    <name type="scientific">Cladorrhinum samala</name>
    <dbReference type="NCBI Taxonomy" id="585594"/>
    <lineage>
        <taxon>Eukaryota</taxon>
        <taxon>Fungi</taxon>
        <taxon>Dikarya</taxon>
        <taxon>Ascomycota</taxon>
        <taxon>Pezizomycotina</taxon>
        <taxon>Sordariomycetes</taxon>
        <taxon>Sordariomycetidae</taxon>
        <taxon>Sordariales</taxon>
        <taxon>Podosporaceae</taxon>
        <taxon>Cladorrhinum</taxon>
    </lineage>
</organism>
<feature type="compositionally biased region" description="Basic residues" evidence="1">
    <location>
        <begin position="603"/>
        <end position="612"/>
    </location>
</feature>
<feature type="compositionally biased region" description="Low complexity" evidence="1">
    <location>
        <begin position="621"/>
        <end position="632"/>
    </location>
</feature>
<keyword evidence="4" id="KW-1185">Reference proteome</keyword>
<dbReference type="AlphaFoldDB" id="A0AAV9HKT9"/>